<evidence type="ECO:0000313" key="2">
    <source>
        <dbReference type="EMBL" id="JAC79411.1"/>
    </source>
</evidence>
<organism evidence="2">
    <name type="scientific">Tetraselmis sp. GSL018</name>
    <dbReference type="NCBI Taxonomy" id="582737"/>
    <lineage>
        <taxon>Eukaryota</taxon>
        <taxon>Viridiplantae</taxon>
        <taxon>Chlorophyta</taxon>
        <taxon>core chlorophytes</taxon>
        <taxon>Chlorodendrophyceae</taxon>
        <taxon>Chlorodendrales</taxon>
        <taxon>Chlorodendraceae</taxon>
        <taxon>Tetraselmis</taxon>
    </lineage>
</organism>
<evidence type="ECO:0000256" key="1">
    <source>
        <dbReference type="SAM" id="MobiDB-lite"/>
    </source>
</evidence>
<sequence>SLSLSLSLSFLSRAPAPVNLTPRSLQRPPSSPPPLSFPPSCLPSIFRSIYMCACSLLAISPYDSTSQPQPQPRSPFDRSVCSLSLLSLLASPLLPLPPTCENGGGKEKGEGEGMRDGTGQRAGRILR</sequence>
<dbReference type="AlphaFoldDB" id="A0A061S9F7"/>
<dbReference type="EMBL" id="GBEZ01005951">
    <property type="protein sequence ID" value="JAC79411.1"/>
    <property type="molecule type" value="Transcribed_RNA"/>
</dbReference>
<protein>
    <submittedName>
        <fullName evidence="2">Uncharacterized protein</fullName>
    </submittedName>
</protein>
<feature type="region of interest" description="Disordered" evidence="1">
    <location>
        <begin position="93"/>
        <end position="127"/>
    </location>
</feature>
<accession>A0A061S9F7</accession>
<feature type="non-terminal residue" evidence="2">
    <location>
        <position position="1"/>
    </location>
</feature>
<proteinExistence type="predicted"/>
<name>A0A061S9F7_9CHLO</name>
<gene>
    <name evidence="2" type="ORF">TSPGSL018_12774</name>
</gene>
<feature type="compositionally biased region" description="Basic and acidic residues" evidence="1">
    <location>
        <begin position="104"/>
        <end position="115"/>
    </location>
</feature>
<reference evidence="2" key="1">
    <citation type="submission" date="2014-05" db="EMBL/GenBank/DDBJ databases">
        <title>The transcriptome of the halophilic microalga Tetraselmis sp. GSL018 isolated from the Great Salt Lake, Utah.</title>
        <authorList>
            <person name="Jinkerson R.E."/>
            <person name="D'Adamo S."/>
            <person name="Posewitz M.C."/>
        </authorList>
    </citation>
    <scope>NUCLEOTIDE SEQUENCE</scope>
    <source>
        <strain evidence="2">GSL018</strain>
    </source>
</reference>